<keyword evidence="3" id="KW-1185">Reference proteome</keyword>
<evidence type="ECO:0000256" key="1">
    <source>
        <dbReference type="SAM" id="MobiDB-lite"/>
    </source>
</evidence>
<reference evidence="2" key="1">
    <citation type="submission" date="2023-06" db="EMBL/GenBank/DDBJ databases">
        <title>Genomic of Agaribacillus aureum.</title>
        <authorList>
            <person name="Wang G."/>
        </authorList>
    </citation>
    <scope>NUCLEOTIDE SEQUENCE</scope>
    <source>
        <strain evidence="2">BMA12</strain>
    </source>
</reference>
<sequence length="378" mass="42566">MSQTYLKHLAYILLNGDIWQYSKNNLEEKNMRKISYLMILLAACVFMACGDDDGPAAEEKIDIDDPDVVSEMITIDNAIRNEGNPPAPSTDPNAPAIEDQSGDEFGAVSGNSFYLDPNVNQGTAAGIYFQVKGSTEYFDIPLGTSNTGGRFGNRKSQSRLFRNARTAESDIIEIEIPKNLEPGEFCAVYCVYDEEGLVSNAVEICIEIIEFGGEGSEFFSPQTWELVSSTDIEGGQTEIEIPGETYEETYETSLPCGDTFQTVEVTTAYRTNYMYLTFSDNGAYELKSEEYEKYLDWENSTCQDVQYTEETKIYTETGVWTYDEATKTLTVVTEYVDDYDGETYTDIFKVQLELVDDQLIITSEEDDEIFKITLKKKV</sequence>
<organism evidence="2 3">
    <name type="scientific">Agaribacillus aureus</name>
    <dbReference type="NCBI Taxonomy" id="3051825"/>
    <lineage>
        <taxon>Bacteria</taxon>
        <taxon>Pseudomonadati</taxon>
        <taxon>Bacteroidota</taxon>
        <taxon>Cytophagia</taxon>
        <taxon>Cytophagales</taxon>
        <taxon>Splendidivirgaceae</taxon>
        <taxon>Agaribacillus</taxon>
    </lineage>
</organism>
<evidence type="ECO:0008006" key="4">
    <source>
        <dbReference type="Google" id="ProtNLM"/>
    </source>
</evidence>
<evidence type="ECO:0000313" key="2">
    <source>
        <dbReference type="EMBL" id="MDN5215641.1"/>
    </source>
</evidence>
<evidence type="ECO:0000313" key="3">
    <source>
        <dbReference type="Proteomes" id="UP001172083"/>
    </source>
</evidence>
<protein>
    <recommendedName>
        <fullName evidence="4">Lipocalin-like domain-containing protein</fullName>
    </recommendedName>
</protein>
<gene>
    <name evidence="2" type="ORF">QQ020_26425</name>
</gene>
<dbReference type="EMBL" id="JAUJEB010000007">
    <property type="protein sequence ID" value="MDN5215641.1"/>
    <property type="molecule type" value="Genomic_DNA"/>
</dbReference>
<dbReference type="RefSeq" id="WP_346760979.1">
    <property type="nucleotide sequence ID" value="NZ_JAUJEB010000007.1"/>
</dbReference>
<dbReference type="Proteomes" id="UP001172083">
    <property type="component" value="Unassembled WGS sequence"/>
</dbReference>
<comment type="caution">
    <text evidence="2">The sequence shown here is derived from an EMBL/GenBank/DDBJ whole genome shotgun (WGS) entry which is preliminary data.</text>
</comment>
<accession>A0ABT8LEJ2</accession>
<proteinExistence type="predicted"/>
<feature type="region of interest" description="Disordered" evidence="1">
    <location>
        <begin position="79"/>
        <end position="99"/>
    </location>
</feature>
<name>A0ABT8LEJ2_9BACT</name>